<dbReference type="PANTHER" id="PTHR10622:SF10">
    <property type="entry name" value="HET DOMAIN-CONTAINING PROTEIN"/>
    <property type="match status" value="1"/>
</dbReference>
<reference evidence="3" key="1">
    <citation type="submission" date="2023-08" db="EMBL/GenBank/DDBJ databases">
        <title>Black Yeasts Isolated from many extreme environments.</title>
        <authorList>
            <person name="Coleine C."/>
            <person name="Stajich J.E."/>
            <person name="Selbmann L."/>
        </authorList>
    </citation>
    <scope>NUCLEOTIDE SEQUENCE</scope>
    <source>
        <strain evidence="3">CCFEE 5810</strain>
    </source>
</reference>
<proteinExistence type="predicted"/>
<comment type="caution">
    <text evidence="3">The sequence shown here is derived from an EMBL/GenBank/DDBJ whole genome shotgun (WGS) entry which is preliminary data.</text>
</comment>
<name>A0AAN7W2Z5_9PEZI</name>
<sequence length="661" mass="74502">MRLINLSTYELEEHDDYALPKYAILSHRWEKQEVLYADWKGVNHWRQADPDSRPKGWQKLLSFCDVARDQHESHYGWADTVCIDKSSSSELTQAINSMYRYYQESTICIVYLADVFGNLSPFSEPGGNPSVSKVCESQWFTRGWTLQELIAPPVLVFHTCAWRELGTLRDSIEMMEAIKELTNIPTSVLCGNCKPDEFPLAKRMSWATGRTTTRPEDRAYSLLGLFDVNLPLLYGEGNRAFLRLQEEIVRRSTDHTIFAWHARSDASAEVSQSLFAPSPDEFFRVAKLDIMECYRDLEGWVESFEVTNHGLEISLPLIRCQSSPDGVYHAVLNCCIRGSHGPITLNIQTGGKMFGRRNQRSNFRPLLQPLSLSSDELGECTAIHDGRLAWIFEEELITAQKSQVTILRRPDRHFLLHESSRDALLGTLATMMVSRRAMLGVEPHTELARQDRIPREAWFGESSIWVTRVARRAGVSFRMADGRSFGLILYSTATTDLSIGVAVAKMSDDEERTLQSALASSRVYASRKQVGAGCSIAFALNAMKRSLIIKLEVVLGMESEFFVLTAALAVPGATEANRLGLHMGRDSPAISTMRDDEDFKLLDYEETQVDSTTGGLLFTEDLFRPLVRDCDGMPPHNHVPIKAQAGRTLIEKIAHSVYRVS</sequence>
<dbReference type="Pfam" id="PF06985">
    <property type="entry name" value="HET"/>
    <property type="match status" value="1"/>
</dbReference>
<accession>A0AAN7W2Z5</accession>
<evidence type="ECO:0000259" key="2">
    <source>
        <dbReference type="Pfam" id="PF26640"/>
    </source>
</evidence>
<organism evidence="3 4">
    <name type="scientific">Elasticomyces elasticus</name>
    <dbReference type="NCBI Taxonomy" id="574655"/>
    <lineage>
        <taxon>Eukaryota</taxon>
        <taxon>Fungi</taxon>
        <taxon>Dikarya</taxon>
        <taxon>Ascomycota</taxon>
        <taxon>Pezizomycotina</taxon>
        <taxon>Dothideomycetes</taxon>
        <taxon>Dothideomycetidae</taxon>
        <taxon>Mycosphaerellales</taxon>
        <taxon>Teratosphaeriaceae</taxon>
        <taxon>Elasticomyces</taxon>
    </lineage>
</organism>
<evidence type="ECO:0000313" key="3">
    <source>
        <dbReference type="EMBL" id="KAK5692441.1"/>
    </source>
</evidence>
<gene>
    <name evidence="3" type="ORF">LTR97_010750</name>
</gene>
<dbReference type="Proteomes" id="UP001310594">
    <property type="component" value="Unassembled WGS sequence"/>
</dbReference>
<evidence type="ECO:0000313" key="4">
    <source>
        <dbReference type="Proteomes" id="UP001310594"/>
    </source>
</evidence>
<dbReference type="InterPro" id="IPR058525">
    <property type="entry name" value="DUF8212"/>
</dbReference>
<dbReference type="AlphaFoldDB" id="A0AAN7W2Z5"/>
<protein>
    <recommendedName>
        <fullName evidence="5">Heterokaryon incompatibility domain-containing protein</fullName>
    </recommendedName>
</protein>
<dbReference type="PANTHER" id="PTHR10622">
    <property type="entry name" value="HET DOMAIN-CONTAINING PROTEIN"/>
    <property type="match status" value="1"/>
</dbReference>
<evidence type="ECO:0008006" key="5">
    <source>
        <dbReference type="Google" id="ProtNLM"/>
    </source>
</evidence>
<dbReference type="Pfam" id="PF26640">
    <property type="entry name" value="DUF8212"/>
    <property type="match status" value="1"/>
</dbReference>
<evidence type="ECO:0000259" key="1">
    <source>
        <dbReference type="Pfam" id="PF06985"/>
    </source>
</evidence>
<dbReference type="InterPro" id="IPR010730">
    <property type="entry name" value="HET"/>
</dbReference>
<dbReference type="EMBL" id="JAVRQU010000019">
    <property type="protein sequence ID" value="KAK5692441.1"/>
    <property type="molecule type" value="Genomic_DNA"/>
</dbReference>
<feature type="domain" description="Heterokaryon incompatibility" evidence="1">
    <location>
        <begin position="22"/>
        <end position="114"/>
    </location>
</feature>
<feature type="domain" description="DUF8212" evidence="2">
    <location>
        <begin position="239"/>
        <end position="318"/>
    </location>
</feature>